<organism evidence="1 2">
    <name type="scientific">Cognatishimia coralii</name>
    <dbReference type="NCBI Taxonomy" id="3083254"/>
    <lineage>
        <taxon>Bacteria</taxon>
        <taxon>Pseudomonadati</taxon>
        <taxon>Pseudomonadota</taxon>
        <taxon>Alphaproteobacteria</taxon>
        <taxon>Rhodobacterales</taxon>
        <taxon>Paracoccaceae</taxon>
        <taxon>Cognatishimia</taxon>
    </lineage>
</organism>
<accession>A0ABU8QCF1</accession>
<proteinExistence type="predicted"/>
<protein>
    <submittedName>
        <fullName evidence="1">Uncharacterized protein</fullName>
    </submittedName>
</protein>
<evidence type="ECO:0000313" key="1">
    <source>
        <dbReference type="EMBL" id="MEJ5217107.1"/>
    </source>
</evidence>
<dbReference type="Proteomes" id="UP001368270">
    <property type="component" value="Unassembled WGS sequence"/>
</dbReference>
<evidence type="ECO:0000313" key="2">
    <source>
        <dbReference type="Proteomes" id="UP001368270"/>
    </source>
</evidence>
<dbReference type="EMBL" id="JBBGAZ010000001">
    <property type="protein sequence ID" value="MEJ5217107.1"/>
    <property type="molecule type" value="Genomic_DNA"/>
</dbReference>
<name>A0ABU8QCF1_9RHOB</name>
<gene>
    <name evidence="1" type="ORF">WG622_02550</name>
</gene>
<reference evidence="1 2" key="1">
    <citation type="submission" date="2024-03" db="EMBL/GenBank/DDBJ databases">
        <title>Cognatishimia coralii sp. nov., a marine bacterium isolated from coral surrounding seawater.</title>
        <authorList>
            <person name="Liu X."/>
            <person name="Liu S."/>
            <person name="Sun H."/>
            <person name="Zhang Y."/>
        </authorList>
    </citation>
    <scope>NUCLEOTIDE SEQUENCE [LARGE SCALE GENOMIC DNA]</scope>
    <source>
        <strain evidence="1 2">D5M38</strain>
    </source>
</reference>
<sequence length="692" mass="71894">MSGFLTNPAGSAPMTGAAIKVAYESQPDTNEFTDAEKTKLGQSSVFTAGEKTKLGSVARWFSDVAEMVASAANVTGDVVVVASGYNGESETFSIVADGTHATADGKGVVALTGISGQAVSSRVKFNSFADFTADGRPFANGRILTVAGVGDFEAVSAGAAASNAGGQGFVPSGTVTPFHFGCVEEPEGTYGGTDQSAKVQAFFDYINANALTDVNWTGAFSIANPVTLGATSEVKTMYCRGRLFLRAMVNLPGSVFRVDRLRADSIWGDLNVDCLGGADYAIRQTPVAIELGNISRAKLGTWRGRYAQIWGVWCTTEPGVKNSNLIKADKLMGWSCGSGYSLAGRSHTGTIGSKIDYGTAGSTSQATRISVANVGENSPAALANYGIEGATDPFVAGFAANDSNPKFVEIAGRLYHVIFEDRAGFNFWVYPRVPASVPDGTAFRWIFGGGVGFFGGDSNVAEIGIIEAASCGIGVSFGMLYGPKVGMLLTDAVGIAAHIGGNTGNSCFGTRVDSHYIEGADHHIVTSSIDCDFEIGNTFALDIGKIKTTVNPSDAAGNDTKLYPPIQKGRVSAAGIVLENAKQSNNAVGSTHDFTIDRANKHDVIKIDTVTVNLALLDHINEVTGVDSGLLTVIGTGVGSAPTEITFDPPAGHSVNGGAADATAVFSTFTKPGHFKIMLDIANSNWLVVGDE</sequence>
<keyword evidence="2" id="KW-1185">Reference proteome</keyword>
<comment type="caution">
    <text evidence="1">The sequence shown here is derived from an EMBL/GenBank/DDBJ whole genome shotgun (WGS) entry which is preliminary data.</text>
</comment>
<dbReference type="RefSeq" id="WP_339402147.1">
    <property type="nucleotide sequence ID" value="NZ_JBBGAZ010000001.1"/>
</dbReference>